<dbReference type="GO" id="GO:0006777">
    <property type="term" value="P:Mo-molybdopterin cofactor biosynthetic process"/>
    <property type="evidence" value="ECO:0007669"/>
    <property type="project" value="UniProtKB-KW"/>
</dbReference>
<dbReference type="InterPro" id="IPR013482">
    <property type="entry name" value="Molybde_CF_guanTrfase"/>
</dbReference>
<keyword evidence="6 8" id="KW-0342">GTP-binding</keyword>
<dbReference type="PANTHER" id="PTHR19136:SF81">
    <property type="entry name" value="MOLYBDENUM COFACTOR GUANYLYLTRANSFERASE"/>
    <property type="match status" value="1"/>
</dbReference>
<keyword evidence="5 8" id="KW-0460">Magnesium</keyword>
<sequence>MSEDSPTQQPAADTGRAGIILAGGRSTRFPTVDKALAPLNGQSLLHHVVGAVDPAVDELIVNCRRDQREVFAEELSAFRVRFVVDQIPDRGPLVGLRTALAETSSTYAAVLPCDMPSVPAAFLDFLFARARNRTGAVARFEGRIQPFPAVVHVRAAAAACREAEAAGSDRIEEFVSVLDPHTVPERVVRAHVDPEAFRNINTHDDLAAVRDA</sequence>
<dbReference type="Pfam" id="PF12804">
    <property type="entry name" value="NTP_transf_3"/>
    <property type="match status" value="1"/>
</dbReference>
<reference evidence="10 11" key="1">
    <citation type="submission" date="2016-10" db="EMBL/GenBank/DDBJ databases">
        <authorList>
            <person name="de Groot N.N."/>
        </authorList>
    </citation>
    <scope>NUCLEOTIDE SEQUENCE [LARGE SCALE GENOMIC DNA]</scope>
    <source>
        <strain evidence="10 11">DSM 22187</strain>
    </source>
</reference>
<evidence type="ECO:0000256" key="2">
    <source>
        <dbReference type="ARBA" id="ARBA00022679"/>
    </source>
</evidence>
<dbReference type="EMBL" id="FNYR01000035">
    <property type="protein sequence ID" value="SEJ24664.1"/>
    <property type="molecule type" value="Genomic_DNA"/>
</dbReference>
<keyword evidence="4 8" id="KW-0547">Nucleotide-binding</keyword>
<dbReference type="PANTHER" id="PTHR19136">
    <property type="entry name" value="MOLYBDENUM COFACTOR GUANYLYLTRANSFERASE"/>
    <property type="match status" value="1"/>
</dbReference>
<feature type="binding site" evidence="8">
    <location>
        <position position="114"/>
    </location>
    <ligand>
        <name>Mg(2+)</name>
        <dbReference type="ChEBI" id="CHEBI:18420"/>
    </ligand>
</feature>
<dbReference type="GO" id="GO:0046872">
    <property type="term" value="F:metal ion binding"/>
    <property type="evidence" value="ECO:0007669"/>
    <property type="project" value="UniProtKB-KW"/>
</dbReference>
<dbReference type="OrthoDB" id="28434at2157"/>
<dbReference type="Gene3D" id="3.90.550.10">
    <property type="entry name" value="Spore Coat Polysaccharide Biosynthesis Protein SpsA, Chain A"/>
    <property type="match status" value="1"/>
</dbReference>
<keyword evidence="7 8" id="KW-0501">Molybdenum cofactor biosynthesis</keyword>
<comment type="domain">
    <text evidence="8">The N-terminal domain determines nucleotide recognition and specific binding, while the C-terminal domain determines the specific binding to the target protein.</text>
</comment>
<evidence type="ECO:0000256" key="7">
    <source>
        <dbReference type="ARBA" id="ARBA00023150"/>
    </source>
</evidence>
<feature type="domain" description="MobA-like NTP transferase" evidence="9">
    <location>
        <begin position="18"/>
        <end position="164"/>
    </location>
</feature>
<keyword evidence="10" id="KW-0548">Nucleotidyltransferase</keyword>
<feature type="binding site" evidence="8">
    <location>
        <position position="114"/>
    </location>
    <ligand>
        <name>GTP</name>
        <dbReference type="ChEBI" id="CHEBI:37565"/>
    </ligand>
</feature>
<dbReference type="GO" id="GO:0005737">
    <property type="term" value="C:cytoplasm"/>
    <property type="evidence" value="ECO:0007669"/>
    <property type="project" value="UniProtKB-SubCell"/>
</dbReference>
<evidence type="ECO:0000313" key="11">
    <source>
        <dbReference type="Proteomes" id="UP000198888"/>
    </source>
</evidence>
<accession>A0A2H4Q6Q8</accession>
<dbReference type="HAMAP" id="MF_00316">
    <property type="entry name" value="MobA"/>
    <property type="match status" value="1"/>
</dbReference>
<keyword evidence="11" id="KW-1185">Reference proteome</keyword>
<dbReference type="STRING" id="1073996.SAMN05444271_13512"/>
<dbReference type="RefSeq" id="WP_089673611.1">
    <property type="nucleotide sequence ID" value="NZ_CP024845.1"/>
</dbReference>
<proteinExistence type="inferred from homology"/>
<dbReference type="CDD" id="cd02503">
    <property type="entry name" value="MobA"/>
    <property type="match status" value="1"/>
</dbReference>
<keyword evidence="3 8" id="KW-0479">Metal-binding</keyword>
<dbReference type="AlphaFoldDB" id="A0A1H6XB12"/>
<dbReference type="GeneID" id="35004111"/>
<evidence type="ECO:0000259" key="9">
    <source>
        <dbReference type="Pfam" id="PF12804"/>
    </source>
</evidence>
<dbReference type="SUPFAM" id="SSF53448">
    <property type="entry name" value="Nucleotide-diphospho-sugar transferases"/>
    <property type="match status" value="1"/>
</dbReference>
<comment type="cofactor">
    <cofactor evidence="8">
        <name>Mg(2+)</name>
        <dbReference type="ChEBI" id="CHEBI:18420"/>
    </cofactor>
</comment>
<evidence type="ECO:0000256" key="5">
    <source>
        <dbReference type="ARBA" id="ARBA00022842"/>
    </source>
</evidence>
<evidence type="ECO:0000256" key="4">
    <source>
        <dbReference type="ARBA" id="ARBA00022741"/>
    </source>
</evidence>
<feature type="binding site" evidence="8">
    <location>
        <position position="34"/>
    </location>
    <ligand>
        <name>GTP</name>
        <dbReference type="ChEBI" id="CHEBI:37565"/>
    </ligand>
</feature>
<dbReference type="GO" id="GO:0061603">
    <property type="term" value="F:molybdenum cofactor guanylyltransferase activity"/>
    <property type="evidence" value="ECO:0007669"/>
    <property type="project" value="UniProtKB-EC"/>
</dbReference>
<dbReference type="EC" id="2.7.7.77" evidence="8"/>
<gene>
    <name evidence="8" type="primary">mobA</name>
    <name evidence="10" type="ORF">SAMN05444271_13512</name>
</gene>
<evidence type="ECO:0000256" key="6">
    <source>
        <dbReference type="ARBA" id="ARBA00023134"/>
    </source>
</evidence>
<evidence type="ECO:0000256" key="3">
    <source>
        <dbReference type="ARBA" id="ARBA00022723"/>
    </source>
</evidence>
<comment type="catalytic activity">
    <reaction evidence="8">
        <text>Mo-molybdopterin + GTP + H(+) = Mo-molybdopterin guanine dinucleotide + diphosphate</text>
        <dbReference type="Rhea" id="RHEA:34243"/>
        <dbReference type="ChEBI" id="CHEBI:15378"/>
        <dbReference type="ChEBI" id="CHEBI:33019"/>
        <dbReference type="ChEBI" id="CHEBI:37565"/>
        <dbReference type="ChEBI" id="CHEBI:71302"/>
        <dbReference type="ChEBI" id="CHEBI:71310"/>
        <dbReference type="EC" id="2.7.7.77"/>
    </reaction>
</comment>
<comment type="similarity">
    <text evidence="8">Belongs to the MobA family.</text>
</comment>
<feature type="binding site" evidence="8">
    <location>
        <position position="85"/>
    </location>
    <ligand>
        <name>GTP</name>
        <dbReference type="ChEBI" id="CHEBI:37565"/>
    </ligand>
</feature>
<organism evidence="10 11">
    <name type="scientific">Halohasta litchfieldiae</name>
    <dbReference type="NCBI Taxonomy" id="1073996"/>
    <lineage>
        <taxon>Archaea</taxon>
        <taxon>Methanobacteriati</taxon>
        <taxon>Methanobacteriota</taxon>
        <taxon>Stenosarchaea group</taxon>
        <taxon>Halobacteria</taxon>
        <taxon>Halobacteriales</taxon>
        <taxon>Haloferacaceae</taxon>
        <taxon>Halohasta</taxon>
    </lineage>
</organism>
<dbReference type="KEGG" id="hae:halTADL_3344"/>
<keyword evidence="1 8" id="KW-0963">Cytoplasm</keyword>
<evidence type="ECO:0000256" key="1">
    <source>
        <dbReference type="ARBA" id="ARBA00022490"/>
    </source>
</evidence>
<accession>A0A1H6XB12</accession>
<dbReference type="GO" id="GO:0005525">
    <property type="term" value="F:GTP binding"/>
    <property type="evidence" value="ECO:0007669"/>
    <property type="project" value="UniProtKB-UniRule"/>
</dbReference>
<feature type="binding site" evidence="8">
    <location>
        <position position="62"/>
    </location>
    <ligand>
        <name>GTP</name>
        <dbReference type="ChEBI" id="CHEBI:37565"/>
    </ligand>
</feature>
<dbReference type="InterPro" id="IPR025877">
    <property type="entry name" value="MobA-like_NTP_Trfase"/>
</dbReference>
<evidence type="ECO:0000256" key="8">
    <source>
        <dbReference type="HAMAP-Rule" id="MF_00316"/>
    </source>
</evidence>
<protein>
    <recommendedName>
        <fullName evidence="8">Probable molybdenum cofactor guanylyltransferase</fullName>
        <shortName evidence="8">MoCo guanylyltransferase</shortName>
        <ecNumber evidence="8">2.7.7.77</ecNumber>
    </recommendedName>
    <alternativeName>
        <fullName evidence="8">GTP:molybdopterin guanylyltransferase</fullName>
    </alternativeName>
    <alternativeName>
        <fullName evidence="8">Mo-MPT guanylyltransferase</fullName>
    </alternativeName>
    <alternativeName>
        <fullName evidence="8">Molybdopterin guanylyltransferase</fullName>
    </alternativeName>
    <alternativeName>
        <fullName evidence="8">Molybdopterin-guanine dinucleotide synthase</fullName>
        <shortName evidence="8">MGD synthase</shortName>
    </alternativeName>
</protein>
<name>A0A1H6XB12_9EURY</name>
<feature type="binding site" evidence="8">
    <location>
        <begin position="21"/>
        <end position="23"/>
    </location>
    <ligand>
        <name>GTP</name>
        <dbReference type="ChEBI" id="CHEBI:37565"/>
    </ligand>
</feature>
<dbReference type="Proteomes" id="UP000198888">
    <property type="component" value="Unassembled WGS sequence"/>
</dbReference>
<dbReference type="InterPro" id="IPR029044">
    <property type="entry name" value="Nucleotide-diphossugar_trans"/>
</dbReference>
<evidence type="ECO:0000313" key="10">
    <source>
        <dbReference type="EMBL" id="SEJ24664.1"/>
    </source>
</evidence>
<comment type="function">
    <text evidence="8">Transfers a GMP moiety from GTP to Mo-molybdopterin (Mo-MPT) cofactor (Moco or molybdenum cofactor) to form Mo-molybdopterin guanine dinucleotide (Mo-MGD) cofactor.</text>
</comment>
<keyword evidence="2 8" id="KW-0808">Transferase</keyword>
<comment type="subcellular location">
    <subcellularLocation>
        <location evidence="8">Cytoplasm</location>
    </subcellularLocation>
</comment>